<dbReference type="InterPro" id="IPR013098">
    <property type="entry name" value="Ig_I-set"/>
</dbReference>
<evidence type="ECO:0000256" key="1">
    <source>
        <dbReference type="ARBA" id="ARBA00022737"/>
    </source>
</evidence>
<dbReference type="Pfam" id="PF18362">
    <property type="entry name" value="THB"/>
    <property type="match status" value="1"/>
</dbReference>
<dbReference type="InterPro" id="IPR036179">
    <property type="entry name" value="Ig-like_dom_sf"/>
</dbReference>
<dbReference type="PANTHER" id="PTHR13817">
    <property type="entry name" value="TITIN"/>
    <property type="match status" value="1"/>
</dbReference>
<protein>
    <submittedName>
        <fullName evidence="5">Myosin binding protein C3</fullName>
    </submittedName>
</protein>
<organism evidence="5 6">
    <name type="scientific">Ursus americanus</name>
    <name type="common">American black bear</name>
    <name type="synonym">Euarctos americanus</name>
    <dbReference type="NCBI Taxonomy" id="9643"/>
    <lineage>
        <taxon>Eukaryota</taxon>
        <taxon>Metazoa</taxon>
        <taxon>Chordata</taxon>
        <taxon>Craniata</taxon>
        <taxon>Vertebrata</taxon>
        <taxon>Euteleostomi</taxon>
        <taxon>Mammalia</taxon>
        <taxon>Eutheria</taxon>
        <taxon>Laurasiatheria</taxon>
        <taxon>Carnivora</taxon>
        <taxon>Caniformia</taxon>
        <taxon>Ursidae</taxon>
        <taxon>Ursus</taxon>
    </lineage>
</organism>
<feature type="region of interest" description="Disordered" evidence="3">
    <location>
        <begin position="336"/>
        <end position="423"/>
    </location>
</feature>
<keyword evidence="1" id="KW-0677">Repeat</keyword>
<dbReference type="GO" id="GO:0055010">
    <property type="term" value="P:ventricular cardiac muscle tissue morphogenesis"/>
    <property type="evidence" value="ECO:0007669"/>
    <property type="project" value="TreeGrafter"/>
</dbReference>
<dbReference type="AlphaFoldDB" id="A0A452RIW3"/>
<dbReference type="PANTHER" id="PTHR13817:SF20">
    <property type="entry name" value="MYOSIN-BINDING PROTEIN C, CARDIAC-TYPE"/>
    <property type="match status" value="1"/>
</dbReference>
<evidence type="ECO:0000259" key="4">
    <source>
        <dbReference type="PROSITE" id="PS50835"/>
    </source>
</evidence>
<proteinExistence type="predicted"/>
<dbReference type="GO" id="GO:0045214">
    <property type="term" value="P:sarcomere organization"/>
    <property type="evidence" value="ECO:0007669"/>
    <property type="project" value="TreeGrafter"/>
</dbReference>
<dbReference type="SUPFAM" id="SSF48726">
    <property type="entry name" value="Immunoglobulin"/>
    <property type="match status" value="2"/>
</dbReference>
<dbReference type="Proteomes" id="UP000291022">
    <property type="component" value="Unassembled WGS sequence"/>
</dbReference>
<feature type="region of interest" description="Disordered" evidence="3">
    <location>
        <begin position="1"/>
        <end position="26"/>
    </location>
</feature>
<feature type="compositionally biased region" description="Basic and acidic residues" evidence="3">
    <location>
        <begin position="374"/>
        <end position="384"/>
    </location>
</feature>
<keyword evidence="2" id="KW-0393">Immunoglobulin domain</keyword>
<sequence length="423" mass="44338">MPEPGKKPVSAFSKKPRSAEVAAGSPAVFEAETERSGVKVRWQRGGSDISPSDKYGLAAEGTKHTLTVRDVGPADQGSYAVIAGSSKVKFDLKVTEAEKAEPVPSPAPAPAEAPGAPGEALASATEEKGGSPGPEGSTSAAPDGSGAPEDPIGLFVTRPQDGEVTTGGSITFSARVAGASLLKPPTVKWFKGKWVDLSSKVGQHLQLHNSYDRTSKVYLFELHITDAQATFAGGYRCEVSTKDKFDSCNFNLTVHGEGSLASVLALLGVPLHSDSHEDAGTLDFSSLLKKRDSRLEAPAEEDVWEILRQASPSEYERIAFQHGITDLRGMLKRLKGMKRDEKKSTGELGPAGQEERARSYAHTGVGESSLAPRHTAETRREKGGAEGAVGGHGSLAQPPATTATTTAGVSLLGEQGWRSSGGQ</sequence>
<evidence type="ECO:0000313" key="6">
    <source>
        <dbReference type="Proteomes" id="UP000291022"/>
    </source>
</evidence>
<dbReference type="Pfam" id="PF07679">
    <property type="entry name" value="I-set"/>
    <property type="match status" value="2"/>
</dbReference>
<dbReference type="FunFam" id="2.60.40.10:FF:000111">
    <property type="entry name" value="Myosin-binding protein C, slow type"/>
    <property type="match status" value="1"/>
</dbReference>
<name>A0A452RIW3_URSAM</name>
<keyword evidence="6" id="KW-1185">Reference proteome</keyword>
<dbReference type="GeneTree" id="ENSGT00940000157698"/>
<feature type="compositionally biased region" description="Low complexity" evidence="3">
    <location>
        <begin position="112"/>
        <end position="124"/>
    </location>
</feature>
<dbReference type="InterPro" id="IPR003599">
    <property type="entry name" value="Ig_sub"/>
</dbReference>
<dbReference type="GO" id="GO:0031430">
    <property type="term" value="C:M band"/>
    <property type="evidence" value="ECO:0007669"/>
    <property type="project" value="TreeGrafter"/>
</dbReference>
<feature type="region of interest" description="Disordered" evidence="3">
    <location>
        <begin position="99"/>
        <end position="160"/>
    </location>
</feature>
<accession>A0A452RIW3</accession>
<dbReference type="PROSITE" id="PS50835">
    <property type="entry name" value="IG_LIKE"/>
    <property type="match status" value="1"/>
</dbReference>
<dbReference type="Ensembl" id="ENSUAMT00000021162.1">
    <property type="protein sequence ID" value="ENSUAMP00000018917.1"/>
    <property type="gene ID" value="ENSUAMG00000014924.1"/>
</dbReference>
<dbReference type="InterPro" id="IPR050964">
    <property type="entry name" value="Striated_Muscle_Regulatory"/>
</dbReference>
<feature type="domain" description="Ig-like" evidence="4">
    <location>
        <begin position="151"/>
        <end position="253"/>
    </location>
</feature>
<gene>
    <name evidence="5" type="primary">MYBPC3</name>
</gene>
<dbReference type="SMART" id="SM00409">
    <property type="entry name" value="IG"/>
    <property type="match status" value="2"/>
</dbReference>
<evidence type="ECO:0000256" key="3">
    <source>
        <dbReference type="SAM" id="MobiDB-lite"/>
    </source>
</evidence>
<evidence type="ECO:0000256" key="2">
    <source>
        <dbReference type="ARBA" id="ARBA00023319"/>
    </source>
</evidence>
<evidence type="ECO:0000313" key="5">
    <source>
        <dbReference type="Ensembl" id="ENSUAMP00000018917.1"/>
    </source>
</evidence>
<dbReference type="Gene3D" id="2.60.40.10">
    <property type="entry name" value="Immunoglobulins"/>
    <property type="match status" value="2"/>
</dbReference>
<dbReference type="InterPro" id="IPR040849">
    <property type="entry name" value="MyBP-C_THB"/>
</dbReference>
<dbReference type="FunFam" id="2.60.40.10:FF:000576">
    <property type="entry name" value="Myosin-binding protein C, cardiac-type"/>
    <property type="match status" value="1"/>
</dbReference>
<reference evidence="6" key="1">
    <citation type="submission" date="2016-06" db="EMBL/GenBank/DDBJ databases">
        <title>De novo assembly and RNA-Seq shows season-dependent expression and editing in black bear kidneys.</title>
        <authorList>
            <person name="Korstanje R."/>
            <person name="Srivastava A."/>
            <person name="Sarsani V.K."/>
            <person name="Sheehan S.M."/>
            <person name="Seger R.L."/>
            <person name="Barter M.E."/>
            <person name="Lindqvist C."/>
            <person name="Brody L.C."/>
            <person name="Mullikin J.C."/>
        </authorList>
    </citation>
    <scope>NUCLEOTIDE SEQUENCE [LARGE SCALE GENOMIC DNA]</scope>
</reference>
<dbReference type="GO" id="GO:0032036">
    <property type="term" value="F:myosin heavy chain binding"/>
    <property type="evidence" value="ECO:0007669"/>
    <property type="project" value="TreeGrafter"/>
</dbReference>
<reference evidence="5" key="3">
    <citation type="submission" date="2025-09" db="UniProtKB">
        <authorList>
            <consortium name="Ensembl"/>
        </authorList>
    </citation>
    <scope>IDENTIFICATION</scope>
</reference>
<reference evidence="5" key="2">
    <citation type="submission" date="2025-08" db="UniProtKB">
        <authorList>
            <consortium name="Ensembl"/>
        </authorList>
    </citation>
    <scope>IDENTIFICATION</scope>
</reference>
<dbReference type="InterPro" id="IPR007110">
    <property type="entry name" value="Ig-like_dom"/>
</dbReference>
<dbReference type="InterPro" id="IPR013783">
    <property type="entry name" value="Ig-like_fold"/>
</dbReference>